<dbReference type="PANTHER" id="PTHR28152">
    <property type="entry name" value="HYDROXYACYL-THIOESTER DEHYDRATASE TYPE 2, MITOCHONDRIAL"/>
    <property type="match status" value="1"/>
</dbReference>
<dbReference type="PANTHER" id="PTHR28152:SF1">
    <property type="entry name" value="HYDROXYACYL-THIOESTER DEHYDRATASE TYPE 2, MITOCHONDRIAL"/>
    <property type="match status" value="1"/>
</dbReference>
<dbReference type="AlphaFoldDB" id="A0A4U0WEB1"/>
<evidence type="ECO:0008006" key="3">
    <source>
        <dbReference type="Google" id="ProtNLM"/>
    </source>
</evidence>
<accession>A0A4U0WEB1</accession>
<dbReference type="SUPFAM" id="SSF54637">
    <property type="entry name" value="Thioesterase/thiol ester dehydrase-isomerase"/>
    <property type="match status" value="1"/>
</dbReference>
<organism evidence="1 2">
    <name type="scientific">Cryomyces minteri</name>
    <dbReference type="NCBI Taxonomy" id="331657"/>
    <lineage>
        <taxon>Eukaryota</taxon>
        <taxon>Fungi</taxon>
        <taxon>Dikarya</taxon>
        <taxon>Ascomycota</taxon>
        <taxon>Pezizomycotina</taxon>
        <taxon>Dothideomycetes</taxon>
        <taxon>Dothideomycetes incertae sedis</taxon>
        <taxon>Cryomyces</taxon>
    </lineage>
</organism>
<name>A0A4U0WEB1_9PEZI</name>
<dbReference type="STRING" id="331657.A0A4U0WEB1"/>
<comment type="caution">
    <text evidence="1">The sequence shown here is derived from an EMBL/GenBank/DDBJ whole genome shotgun (WGS) entry which is preliminary data.</text>
</comment>
<evidence type="ECO:0000313" key="2">
    <source>
        <dbReference type="Proteomes" id="UP000308768"/>
    </source>
</evidence>
<dbReference type="InterPro" id="IPR052741">
    <property type="entry name" value="Mitochondrial_HTD2"/>
</dbReference>
<evidence type="ECO:0000313" key="1">
    <source>
        <dbReference type="EMBL" id="TKA61124.1"/>
    </source>
</evidence>
<dbReference type="InterPro" id="IPR029069">
    <property type="entry name" value="HotDog_dom_sf"/>
</dbReference>
<dbReference type="Gene3D" id="3.10.129.10">
    <property type="entry name" value="Hotdog Thioesterase"/>
    <property type="match status" value="1"/>
</dbReference>
<proteinExistence type="predicted"/>
<dbReference type="EMBL" id="NAJN01001802">
    <property type="protein sequence ID" value="TKA61124.1"/>
    <property type="molecule type" value="Genomic_DNA"/>
</dbReference>
<reference evidence="1 2" key="1">
    <citation type="submission" date="2017-03" db="EMBL/GenBank/DDBJ databases">
        <title>Genomes of endolithic fungi from Antarctica.</title>
        <authorList>
            <person name="Coleine C."/>
            <person name="Masonjones S."/>
            <person name="Stajich J.E."/>
        </authorList>
    </citation>
    <scope>NUCLEOTIDE SEQUENCE [LARGE SCALE GENOMIC DNA]</scope>
    <source>
        <strain evidence="1 2">CCFEE 5187</strain>
    </source>
</reference>
<protein>
    <recommendedName>
        <fullName evidence="3">MaoC-like domain-containing protein</fullName>
    </recommendedName>
</protein>
<dbReference type="GO" id="GO:0019171">
    <property type="term" value="F:(3R)-hydroxyacyl-[acyl-carrier-protein] dehydratase activity"/>
    <property type="evidence" value="ECO:0007669"/>
    <property type="project" value="TreeGrafter"/>
</dbReference>
<dbReference type="GO" id="GO:0005739">
    <property type="term" value="C:mitochondrion"/>
    <property type="evidence" value="ECO:0007669"/>
    <property type="project" value="TreeGrafter"/>
</dbReference>
<dbReference type="OrthoDB" id="3257538at2759"/>
<dbReference type="Proteomes" id="UP000308768">
    <property type="component" value="Unassembled WGS sequence"/>
</dbReference>
<keyword evidence="2" id="KW-1185">Reference proteome</keyword>
<sequence length="394" mass="43619">MPLVHSIRPNGHLARAAIRLSSLRCSPGAYISPRGRYSSSYAHLNAELTSRRLPLIFDYLSPQNSHLLDVSLADYLPQGSSRPSHYLPPASEANLLPFGHHLIYFPPPKTGSQLLPDGTDPDQSPGEPFVRRMWAGGHVRYNPDQALQVRLDGKPHVCVEGIRDVSVKGKEGDEKVFVGIERRVGRIEEDELAQLNSAHRSSSSADAAIQAAEDAIRARVWTAEPDEFGAAGIVERRNIVFMRERSPTDAAADAAKKPGKMLKPQRAPDFEHTVAPNDKLLFRYSALTFNAHAIHLDPAYCRNVEGHRNLLVHGPLSFTFMTTLLRLQLAKEGGQALVLREVEYRNLAPLYAGEPLRLCGRLVEEREGERRYEVWAETPEGGIAVKGTARVGSK</sequence>
<gene>
    <name evidence="1" type="ORF">B0A49_09026</name>
</gene>